<keyword evidence="4" id="KW-1185">Reference proteome</keyword>
<keyword evidence="1" id="KW-0812">Transmembrane</keyword>
<evidence type="ECO:0000256" key="1">
    <source>
        <dbReference type="SAM" id="Phobius"/>
    </source>
</evidence>
<dbReference type="PANTHER" id="PTHR13627:SF31">
    <property type="entry name" value="RIBITOL 5-PHOSPHATE TRANSFERASE FKRP"/>
    <property type="match status" value="1"/>
</dbReference>
<reference evidence="3 4" key="1">
    <citation type="submission" date="2017-03" db="EMBL/GenBank/DDBJ databases">
        <title>An alternative strategy for trypanosome survival in the mammalian bloodstream revealed through genome and transcriptome analysis of the ubiquitous bovine parasite Trypanosoma (Megatrypanum) theileri.</title>
        <authorList>
            <person name="Kelly S."/>
            <person name="Ivens A."/>
            <person name="Mott A."/>
            <person name="O'Neill E."/>
            <person name="Emms D."/>
            <person name="Macleod O."/>
            <person name="Voorheis P."/>
            <person name="Matthews J."/>
            <person name="Matthews K."/>
            <person name="Carrington M."/>
        </authorList>
    </citation>
    <scope>NUCLEOTIDE SEQUENCE [LARGE SCALE GENOMIC DNA]</scope>
    <source>
        <strain evidence="3">Edinburgh</strain>
    </source>
</reference>
<dbReference type="GO" id="GO:0009100">
    <property type="term" value="P:glycoprotein metabolic process"/>
    <property type="evidence" value="ECO:0007669"/>
    <property type="project" value="UniProtKB-ARBA"/>
</dbReference>
<dbReference type="EMBL" id="NBCO01000001">
    <property type="protein sequence ID" value="ORC93763.1"/>
    <property type="molecule type" value="Genomic_DNA"/>
</dbReference>
<dbReference type="GeneID" id="39981101"/>
<dbReference type="InterPro" id="IPR052613">
    <property type="entry name" value="LicD_transferase"/>
</dbReference>
<feature type="domain" description="LicD/FKTN/FKRP nucleotidyltransferase" evidence="2">
    <location>
        <begin position="59"/>
        <end position="90"/>
    </location>
</feature>
<accession>A0A1X0PAV6</accession>
<evidence type="ECO:0000313" key="4">
    <source>
        <dbReference type="Proteomes" id="UP000192257"/>
    </source>
</evidence>
<comment type="caution">
    <text evidence="3">The sequence shown here is derived from an EMBL/GenBank/DDBJ whole genome shotgun (WGS) entry which is preliminary data.</text>
</comment>
<dbReference type="VEuPathDB" id="TriTrypDB:TM35_000016400"/>
<organism evidence="3 4">
    <name type="scientific">Trypanosoma theileri</name>
    <dbReference type="NCBI Taxonomy" id="67003"/>
    <lineage>
        <taxon>Eukaryota</taxon>
        <taxon>Discoba</taxon>
        <taxon>Euglenozoa</taxon>
        <taxon>Kinetoplastea</taxon>
        <taxon>Metakinetoplastina</taxon>
        <taxon>Trypanosomatida</taxon>
        <taxon>Trypanosomatidae</taxon>
        <taxon>Trypanosoma</taxon>
    </lineage>
</organism>
<evidence type="ECO:0000313" key="3">
    <source>
        <dbReference type="EMBL" id="ORC93763.1"/>
    </source>
</evidence>
<dbReference type="RefSeq" id="XP_028887829.1">
    <property type="nucleotide sequence ID" value="XM_029021321.1"/>
</dbReference>
<sequence length="204" mass="23217">MKVSSKEQDSFGLYFTRAIVVALLGIVTYVTVAYCFHVYYDRESAFRDALACSTRVLDEHNIIFWLQNGTLLGSRRLGRLILWDADLDIGYKKIPSRENTLTMMQELDSRCFGFSSSIRSGAQNQINIYRKCTKRICAEFHETVIENGIVTSGDGHSPEKELFPLEICTVADVVAKCPHNAPFYLMEAYGSEWLTRSLSKLFWG</sequence>
<dbReference type="AlphaFoldDB" id="A0A1X0PAV6"/>
<dbReference type="PANTHER" id="PTHR13627">
    <property type="entry name" value="FUKUTIN RELATED PROTEIN"/>
    <property type="match status" value="1"/>
</dbReference>
<dbReference type="OrthoDB" id="444255at2759"/>
<dbReference type="Pfam" id="PF04991">
    <property type="entry name" value="LicD"/>
    <property type="match status" value="1"/>
</dbReference>
<dbReference type="InterPro" id="IPR007074">
    <property type="entry name" value="LicD/FKTN/FKRP_NTP_transf"/>
</dbReference>
<evidence type="ECO:0000259" key="2">
    <source>
        <dbReference type="Pfam" id="PF04991"/>
    </source>
</evidence>
<feature type="transmembrane region" description="Helical" evidence="1">
    <location>
        <begin position="12"/>
        <end position="40"/>
    </location>
</feature>
<name>A0A1X0PAV6_9TRYP</name>
<keyword evidence="1" id="KW-1133">Transmembrane helix</keyword>
<protein>
    <recommendedName>
        <fullName evidence="2">LicD/FKTN/FKRP nucleotidyltransferase domain-containing protein</fullName>
    </recommendedName>
</protein>
<keyword evidence="1" id="KW-0472">Membrane</keyword>
<gene>
    <name evidence="3" type="ORF">TM35_000016400</name>
</gene>
<dbReference type="Proteomes" id="UP000192257">
    <property type="component" value="Unassembled WGS sequence"/>
</dbReference>
<proteinExistence type="predicted"/>